<dbReference type="HOGENOM" id="CLU_2743792_0_0_1"/>
<dbReference type="EMBL" id="CM001219">
    <property type="protein sequence ID" value="AES71341.2"/>
    <property type="molecule type" value="Genomic_DNA"/>
</dbReference>
<evidence type="ECO:0000313" key="1">
    <source>
        <dbReference type="EMBL" id="AES71341.2"/>
    </source>
</evidence>
<reference evidence="2" key="3">
    <citation type="submission" date="2015-04" db="UniProtKB">
        <authorList>
            <consortium name="EnsemblPlants"/>
        </authorList>
    </citation>
    <scope>IDENTIFICATION</scope>
    <source>
        <strain evidence="2">cv. Jemalong A17</strain>
    </source>
</reference>
<name>G7J3K7_MEDTR</name>
<evidence type="ECO:0000313" key="2">
    <source>
        <dbReference type="EnsemblPlants" id="AES71341"/>
    </source>
</evidence>
<accession>A0A0C3VIZ4</accession>
<protein>
    <submittedName>
        <fullName evidence="1 2">Uncharacterized protein</fullName>
    </submittedName>
</protein>
<keyword evidence="3" id="KW-1185">Reference proteome</keyword>
<sequence>MAVHITAQYFSNQHSIELSLPLFQIEIYFTNYRKEYNCERREEIEKKYGTRIPYTADVVAIKMGKGGREVE</sequence>
<dbReference type="Proteomes" id="UP000002051">
    <property type="component" value="Chromosome 3"/>
</dbReference>
<accession>G7J3K7</accession>
<gene>
    <name evidence="1" type="ordered locus">MTR_3g072910</name>
</gene>
<reference evidence="1 3" key="2">
    <citation type="journal article" date="2014" name="BMC Genomics">
        <title>An improved genome release (version Mt4.0) for the model legume Medicago truncatula.</title>
        <authorList>
            <person name="Tang H."/>
            <person name="Krishnakumar V."/>
            <person name="Bidwell S."/>
            <person name="Rosen B."/>
            <person name="Chan A."/>
            <person name="Zhou S."/>
            <person name="Gentzbittel L."/>
            <person name="Childs K.L."/>
            <person name="Yandell M."/>
            <person name="Gundlach H."/>
            <person name="Mayer K.F."/>
            <person name="Schwartz D.C."/>
            <person name="Town C.D."/>
        </authorList>
    </citation>
    <scope>GENOME REANNOTATION</scope>
    <source>
        <strain evidence="2 3">cv. Jemalong A17</strain>
    </source>
</reference>
<organism evidence="1 3">
    <name type="scientific">Medicago truncatula</name>
    <name type="common">Barrel medic</name>
    <name type="synonym">Medicago tribuloides</name>
    <dbReference type="NCBI Taxonomy" id="3880"/>
    <lineage>
        <taxon>Eukaryota</taxon>
        <taxon>Viridiplantae</taxon>
        <taxon>Streptophyta</taxon>
        <taxon>Embryophyta</taxon>
        <taxon>Tracheophyta</taxon>
        <taxon>Spermatophyta</taxon>
        <taxon>Magnoliopsida</taxon>
        <taxon>eudicotyledons</taxon>
        <taxon>Gunneridae</taxon>
        <taxon>Pentapetalae</taxon>
        <taxon>rosids</taxon>
        <taxon>fabids</taxon>
        <taxon>Fabales</taxon>
        <taxon>Fabaceae</taxon>
        <taxon>Papilionoideae</taxon>
        <taxon>50 kb inversion clade</taxon>
        <taxon>NPAAA clade</taxon>
        <taxon>Hologalegina</taxon>
        <taxon>IRL clade</taxon>
        <taxon>Trifolieae</taxon>
        <taxon>Medicago</taxon>
    </lineage>
</organism>
<reference evidence="1 3" key="1">
    <citation type="journal article" date="2011" name="Nature">
        <title>The Medicago genome provides insight into the evolution of rhizobial symbioses.</title>
        <authorList>
            <person name="Young N.D."/>
            <person name="Debelle F."/>
            <person name="Oldroyd G.E."/>
            <person name="Geurts R."/>
            <person name="Cannon S.B."/>
            <person name="Udvardi M.K."/>
            <person name="Benedito V.A."/>
            <person name="Mayer K.F."/>
            <person name="Gouzy J."/>
            <person name="Schoof H."/>
            <person name="Van de Peer Y."/>
            <person name="Proost S."/>
            <person name="Cook D.R."/>
            <person name="Meyers B.C."/>
            <person name="Spannagl M."/>
            <person name="Cheung F."/>
            <person name="De Mita S."/>
            <person name="Krishnakumar V."/>
            <person name="Gundlach H."/>
            <person name="Zhou S."/>
            <person name="Mudge J."/>
            <person name="Bharti A.K."/>
            <person name="Murray J.D."/>
            <person name="Naoumkina M.A."/>
            <person name="Rosen B."/>
            <person name="Silverstein K.A."/>
            <person name="Tang H."/>
            <person name="Rombauts S."/>
            <person name="Zhao P.X."/>
            <person name="Zhou P."/>
            <person name="Barbe V."/>
            <person name="Bardou P."/>
            <person name="Bechner M."/>
            <person name="Bellec A."/>
            <person name="Berger A."/>
            <person name="Berges H."/>
            <person name="Bidwell S."/>
            <person name="Bisseling T."/>
            <person name="Choisne N."/>
            <person name="Couloux A."/>
            <person name="Denny R."/>
            <person name="Deshpande S."/>
            <person name="Dai X."/>
            <person name="Doyle J.J."/>
            <person name="Dudez A.M."/>
            <person name="Farmer A.D."/>
            <person name="Fouteau S."/>
            <person name="Franken C."/>
            <person name="Gibelin C."/>
            <person name="Gish J."/>
            <person name="Goldstein S."/>
            <person name="Gonzalez A.J."/>
            <person name="Green P.J."/>
            <person name="Hallab A."/>
            <person name="Hartog M."/>
            <person name="Hua A."/>
            <person name="Humphray S.J."/>
            <person name="Jeong D.H."/>
            <person name="Jing Y."/>
            <person name="Jocker A."/>
            <person name="Kenton S.M."/>
            <person name="Kim D.J."/>
            <person name="Klee K."/>
            <person name="Lai H."/>
            <person name="Lang C."/>
            <person name="Lin S."/>
            <person name="Macmil S.L."/>
            <person name="Magdelenat G."/>
            <person name="Matthews L."/>
            <person name="McCorrison J."/>
            <person name="Monaghan E.L."/>
            <person name="Mun J.H."/>
            <person name="Najar F.Z."/>
            <person name="Nicholson C."/>
            <person name="Noirot C."/>
            <person name="O'Bleness M."/>
            <person name="Paule C.R."/>
            <person name="Poulain J."/>
            <person name="Prion F."/>
            <person name="Qin B."/>
            <person name="Qu C."/>
            <person name="Retzel E.F."/>
            <person name="Riddle C."/>
            <person name="Sallet E."/>
            <person name="Samain S."/>
            <person name="Samson N."/>
            <person name="Sanders I."/>
            <person name="Saurat O."/>
            <person name="Scarpelli C."/>
            <person name="Schiex T."/>
            <person name="Segurens B."/>
            <person name="Severin A.J."/>
            <person name="Sherrier D.J."/>
            <person name="Shi R."/>
            <person name="Sims S."/>
            <person name="Singer S.R."/>
            <person name="Sinharoy S."/>
            <person name="Sterck L."/>
            <person name="Viollet A."/>
            <person name="Wang B.B."/>
            <person name="Wang K."/>
            <person name="Wang M."/>
            <person name="Wang X."/>
            <person name="Warfsmann J."/>
            <person name="Weissenbach J."/>
            <person name="White D.D."/>
            <person name="White J.D."/>
            <person name="Wiley G.B."/>
            <person name="Wincker P."/>
            <person name="Xing Y."/>
            <person name="Yang L."/>
            <person name="Yao Z."/>
            <person name="Ying F."/>
            <person name="Zhai J."/>
            <person name="Zhou L."/>
            <person name="Zuber A."/>
            <person name="Denarie J."/>
            <person name="Dixon R.A."/>
            <person name="May G.D."/>
            <person name="Schwartz D.C."/>
            <person name="Rogers J."/>
            <person name="Quetier F."/>
            <person name="Town C.D."/>
            <person name="Roe B.A."/>
        </authorList>
    </citation>
    <scope>NUCLEOTIDE SEQUENCE [LARGE SCALE GENOMIC DNA]</scope>
    <source>
        <strain evidence="1">A17</strain>
        <strain evidence="2 3">cv. Jemalong A17</strain>
    </source>
</reference>
<evidence type="ECO:0000313" key="3">
    <source>
        <dbReference type="Proteomes" id="UP000002051"/>
    </source>
</evidence>
<proteinExistence type="predicted"/>
<dbReference type="AlphaFoldDB" id="G7J3K7"/>
<dbReference type="EnsemblPlants" id="AES71341">
    <property type="protein sequence ID" value="AES71341"/>
    <property type="gene ID" value="MTR_3g072910"/>
</dbReference>